<gene>
    <name evidence="1" type="ORF">CLBCK_08330</name>
</gene>
<evidence type="ECO:0000313" key="2">
    <source>
        <dbReference type="Proteomes" id="UP000190973"/>
    </source>
</evidence>
<dbReference type="SFLD" id="SFLDS00003">
    <property type="entry name" value="Haloacid_Dehalogenase"/>
    <property type="match status" value="1"/>
</dbReference>
<dbReference type="AlphaFoldDB" id="A0A1S8SDW1"/>
<dbReference type="Pfam" id="PF08282">
    <property type="entry name" value="Hydrolase_3"/>
    <property type="match status" value="1"/>
</dbReference>
<proteinExistence type="predicted"/>
<dbReference type="Gene3D" id="3.40.50.1000">
    <property type="entry name" value="HAD superfamily/HAD-like"/>
    <property type="match status" value="1"/>
</dbReference>
<organism evidence="1 2">
    <name type="scientific">Clostridium beijerinckii</name>
    <name type="common">Clostridium MP</name>
    <dbReference type="NCBI Taxonomy" id="1520"/>
    <lineage>
        <taxon>Bacteria</taxon>
        <taxon>Bacillati</taxon>
        <taxon>Bacillota</taxon>
        <taxon>Clostridia</taxon>
        <taxon>Eubacteriales</taxon>
        <taxon>Clostridiaceae</taxon>
        <taxon>Clostridium</taxon>
    </lineage>
</organism>
<dbReference type="Gene3D" id="3.30.1240.10">
    <property type="match status" value="1"/>
</dbReference>
<dbReference type="GO" id="GO:0016853">
    <property type="term" value="F:isomerase activity"/>
    <property type="evidence" value="ECO:0007669"/>
    <property type="project" value="UniProtKB-KW"/>
</dbReference>
<dbReference type="NCBIfam" id="TIGR01484">
    <property type="entry name" value="HAD-SF-IIB"/>
    <property type="match status" value="1"/>
</dbReference>
<dbReference type="GO" id="GO:0000287">
    <property type="term" value="F:magnesium ion binding"/>
    <property type="evidence" value="ECO:0007669"/>
    <property type="project" value="TreeGrafter"/>
</dbReference>
<keyword evidence="1" id="KW-0413">Isomerase</keyword>
<dbReference type="SUPFAM" id="SSF56784">
    <property type="entry name" value="HAD-like"/>
    <property type="match status" value="1"/>
</dbReference>
<dbReference type="NCBIfam" id="TIGR00099">
    <property type="entry name" value="Cof-subfamily"/>
    <property type="match status" value="1"/>
</dbReference>
<dbReference type="EMBL" id="LZZI01000009">
    <property type="protein sequence ID" value="OOM63698.1"/>
    <property type="molecule type" value="Genomic_DNA"/>
</dbReference>
<name>A0A1S8SDW1_CLOBE</name>
<dbReference type="PANTHER" id="PTHR10000:SF25">
    <property type="entry name" value="PHOSPHATASE YKRA-RELATED"/>
    <property type="match status" value="1"/>
</dbReference>
<dbReference type="GO" id="GO:0016791">
    <property type="term" value="F:phosphatase activity"/>
    <property type="evidence" value="ECO:0007669"/>
    <property type="project" value="UniProtKB-ARBA"/>
</dbReference>
<evidence type="ECO:0000313" key="1">
    <source>
        <dbReference type="EMBL" id="OOM63698.1"/>
    </source>
</evidence>
<reference evidence="1 2" key="1">
    <citation type="submission" date="2016-05" db="EMBL/GenBank/DDBJ databases">
        <title>Microbial solvent formation.</title>
        <authorList>
            <person name="Poehlein A."/>
            <person name="Montoya Solano J.D."/>
            <person name="Flitsch S."/>
            <person name="Krabben P."/>
            <person name="Duerre P."/>
            <person name="Daniel R."/>
        </authorList>
    </citation>
    <scope>NUCLEOTIDE SEQUENCE [LARGE SCALE GENOMIC DNA]</scope>
    <source>
        <strain evidence="1 2">DSM 53</strain>
    </source>
</reference>
<sequence length="273" mass="31479">MDIQTKKEGDIMESNIIFFDIDGTLFNEKTYTVPNSAKEALKKAQENGHLIFINTGRTIIGIDDCVKELNFDGYVCGCGTYIEFKNKEILHRNLGIDLSKEIVAKLRKYNIDAILEGKNDIYYDTNIQSKEVLRIKERHIKEGFYKGKTFDDAEIDFDKFVIWTNENSDFESFHNEFKSLFEFIHRGEGFYELVPLGFSKASGIEYLINYLDIHHENTYAIGDSTNDLSMLKYVKNSIAMGNSTPLLFDLVSFVTKDIEDDGIKYALKHYNII</sequence>
<dbReference type="PANTHER" id="PTHR10000">
    <property type="entry name" value="PHOSPHOSERINE PHOSPHATASE"/>
    <property type="match status" value="1"/>
</dbReference>
<dbReference type="Proteomes" id="UP000190973">
    <property type="component" value="Unassembled WGS sequence"/>
</dbReference>
<dbReference type="InterPro" id="IPR006379">
    <property type="entry name" value="HAD-SF_hydro_IIB"/>
</dbReference>
<dbReference type="SFLD" id="SFLDG01140">
    <property type="entry name" value="C2.B:_Phosphomannomutase_and_P"/>
    <property type="match status" value="1"/>
</dbReference>
<comment type="caution">
    <text evidence="1">The sequence shown here is derived from an EMBL/GenBank/DDBJ whole genome shotgun (WGS) entry which is preliminary data.</text>
</comment>
<dbReference type="InterPro" id="IPR036412">
    <property type="entry name" value="HAD-like_sf"/>
</dbReference>
<dbReference type="PROSITE" id="PS01229">
    <property type="entry name" value="COF_2"/>
    <property type="match status" value="1"/>
</dbReference>
<dbReference type="InterPro" id="IPR023214">
    <property type="entry name" value="HAD_sf"/>
</dbReference>
<dbReference type="GO" id="GO:0005829">
    <property type="term" value="C:cytosol"/>
    <property type="evidence" value="ECO:0007669"/>
    <property type="project" value="TreeGrafter"/>
</dbReference>
<dbReference type="InterPro" id="IPR000150">
    <property type="entry name" value="Cof"/>
</dbReference>
<protein>
    <submittedName>
        <fullName evidence="1">Putative bifunctional phosphatase/peptidyl-prolyl cis-trans isomerase</fullName>
    </submittedName>
</protein>
<accession>A0A1S8SDW1</accession>